<evidence type="ECO:0000256" key="5">
    <source>
        <dbReference type="ARBA" id="ARBA00022516"/>
    </source>
</evidence>
<evidence type="ECO:0000256" key="1">
    <source>
        <dbReference type="ARBA" id="ARBA00004771"/>
    </source>
</evidence>
<proteinExistence type="inferred from homology"/>
<protein>
    <recommendedName>
        <fullName evidence="4">diacylglycerol O-acyltransferase</fullName>
        <ecNumber evidence="4">2.3.1.20</ecNumber>
    </recommendedName>
</protein>
<keyword evidence="8" id="KW-0443">Lipid metabolism</keyword>
<evidence type="ECO:0000256" key="10">
    <source>
        <dbReference type="ARBA" id="ARBA00048109"/>
    </source>
</evidence>
<dbReference type="GO" id="GO:0071731">
    <property type="term" value="P:response to nitric oxide"/>
    <property type="evidence" value="ECO:0007669"/>
    <property type="project" value="TreeGrafter"/>
</dbReference>
<dbReference type="GO" id="GO:0006071">
    <property type="term" value="P:glycerol metabolic process"/>
    <property type="evidence" value="ECO:0007669"/>
    <property type="project" value="UniProtKB-KW"/>
</dbReference>
<dbReference type="GO" id="GO:0051701">
    <property type="term" value="P:biological process involved in interaction with host"/>
    <property type="evidence" value="ECO:0007669"/>
    <property type="project" value="TreeGrafter"/>
</dbReference>
<dbReference type="GO" id="GO:0005886">
    <property type="term" value="C:plasma membrane"/>
    <property type="evidence" value="ECO:0007669"/>
    <property type="project" value="TreeGrafter"/>
</dbReference>
<sequence>MRAITGLDAKFLQVEETDPHANFAVGALAVMEGPLPDRGSLLAALAQRLGSDRRLRQVVRRHPFDVAGRRVVVVDEDISEHVHHIAVPRPGDDQALFGLVSDVMSWRLHHDYPLWECWVVEGVSENRWAILLKTHSSIVDGPEVMRMLIRSSDNDEADTEMRRGAELSTRMFNPLKWVGGVWRSSADLTVAAVRAIADTVDLARVLAHPTGCPLTGDVTSLRRYASVELSLKDVSKVCGAFDVTINDIALAAISGSYRGLLMRHGQRLHCDSLRALVPTPARSLAAVALPVDESDPVRQLRKAHTRLTRTDGLGGWVPAHPSASPVVQGSHALPWLPQRGVVALTMSEVGPRSRLRFIGREMVRLLPIPAVGLGARAGLAMVSYAGKLEVGITSDDEALPDVGELADNIEQTVARLGIISASARRSNDKSMLYLVPEEPVPAQQRGRKRQLITNS</sequence>
<feature type="domain" description="O-acyltransferase WSD1-like N-terminal" evidence="11">
    <location>
        <begin position="5"/>
        <end position="248"/>
    </location>
</feature>
<evidence type="ECO:0000256" key="6">
    <source>
        <dbReference type="ARBA" id="ARBA00022679"/>
    </source>
</evidence>
<evidence type="ECO:0000256" key="7">
    <source>
        <dbReference type="ARBA" id="ARBA00022798"/>
    </source>
</evidence>
<evidence type="ECO:0000259" key="11">
    <source>
        <dbReference type="Pfam" id="PF03007"/>
    </source>
</evidence>
<comment type="catalytic activity">
    <reaction evidence="10">
        <text>an acyl-CoA + a 1,2-diacyl-sn-glycerol = a triacyl-sn-glycerol + CoA</text>
        <dbReference type="Rhea" id="RHEA:10868"/>
        <dbReference type="ChEBI" id="CHEBI:17815"/>
        <dbReference type="ChEBI" id="CHEBI:57287"/>
        <dbReference type="ChEBI" id="CHEBI:58342"/>
        <dbReference type="ChEBI" id="CHEBI:64615"/>
        <dbReference type="EC" id="2.3.1.20"/>
    </reaction>
</comment>
<reference evidence="13 14" key="1">
    <citation type="journal article" date="2019" name="Emerg. Microbes Infect.">
        <title>Comprehensive subspecies identification of 175 nontuberculous mycobacteria species based on 7547 genomic profiles.</title>
        <authorList>
            <person name="Matsumoto Y."/>
            <person name="Kinjo T."/>
            <person name="Motooka D."/>
            <person name="Nabeya D."/>
            <person name="Jung N."/>
            <person name="Uechi K."/>
            <person name="Horii T."/>
            <person name="Iida T."/>
            <person name="Fujita J."/>
            <person name="Nakamura S."/>
        </authorList>
    </citation>
    <scope>NUCLEOTIDE SEQUENCE [LARGE SCALE GENOMIC DNA]</scope>
    <source>
        <strain evidence="13 14">JCM 6370</strain>
    </source>
</reference>
<dbReference type="Pfam" id="PF06974">
    <property type="entry name" value="WS_DGAT_C"/>
    <property type="match status" value="1"/>
</dbReference>
<name>A0A7I7URC0_MYCPV</name>
<feature type="domain" description="O-acyltransferase WSD1 C-terminal" evidence="12">
    <location>
        <begin position="344"/>
        <end position="413"/>
    </location>
</feature>
<dbReference type="Pfam" id="PF03007">
    <property type="entry name" value="WS_DGAT_cat"/>
    <property type="match status" value="1"/>
</dbReference>
<comment type="pathway">
    <text evidence="1">Glycerolipid metabolism; triacylglycerol biosynthesis.</text>
</comment>
<keyword evidence="6 13" id="KW-0808">Transferase</keyword>
<evidence type="ECO:0000259" key="12">
    <source>
        <dbReference type="Pfam" id="PF06974"/>
    </source>
</evidence>
<dbReference type="InterPro" id="IPR045034">
    <property type="entry name" value="O-acyltransferase_WSD1-like"/>
</dbReference>
<accession>A0A7I7URC0</accession>
<organism evidence="13 14">
    <name type="scientific">Mycolicibacterium pulveris</name>
    <name type="common">Mycobacterium pulveris</name>
    <dbReference type="NCBI Taxonomy" id="36813"/>
    <lineage>
        <taxon>Bacteria</taxon>
        <taxon>Bacillati</taxon>
        <taxon>Actinomycetota</taxon>
        <taxon>Actinomycetes</taxon>
        <taxon>Mycobacteriales</taxon>
        <taxon>Mycobacteriaceae</taxon>
        <taxon>Mycolicibacterium</taxon>
    </lineage>
</organism>
<evidence type="ECO:0000256" key="4">
    <source>
        <dbReference type="ARBA" id="ARBA00013244"/>
    </source>
</evidence>
<dbReference type="GO" id="GO:0004144">
    <property type="term" value="F:diacylglycerol O-acyltransferase activity"/>
    <property type="evidence" value="ECO:0007669"/>
    <property type="project" value="UniProtKB-EC"/>
</dbReference>
<dbReference type="EMBL" id="AP022599">
    <property type="protein sequence ID" value="BBY84025.1"/>
    <property type="molecule type" value="Genomic_DNA"/>
</dbReference>
<comment type="pathway">
    <text evidence="2">Lipid metabolism.</text>
</comment>
<evidence type="ECO:0000313" key="13">
    <source>
        <dbReference type="EMBL" id="BBY84025.1"/>
    </source>
</evidence>
<evidence type="ECO:0000256" key="8">
    <source>
        <dbReference type="ARBA" id="ARBA00023098"/>
    </source>
</evidence>
<evidence type="ECO:0000313" key="14">
    <source>
        <dbReference type="Proteomes" id="UP000467252"/>
    </source>
</evidence>
<gene>
    <name evidence="13" type="ORF">MPUL_51830</name>
</gene>
<dbReference type="InterPro" id="IPR009721">
    <property type="entry name" value="O-acyltransferase_WSD1_C"/>
</dbReference>
<dbReference type="InterPro" id="IPR004255">
    <property type="entry name" value="O-acyltransferase_WSD1_N"/>
</dbReference>
<keyword evidence="14" id="KW-1185">Reference proteome</keyword>
<dbReference type="EC" id="2.3.1.20" evidence="4"/>
<dbReference type="GO" id="GO:0019432">
    <property type="term" value="P:triglyceride biosynthetic process"/>
    <property type="evidence" value="ECO:0007669"/>
    <property type="project" value="UniProtKB-UniPathway"/>
</dbReference>
<keyword evidence="7" id="KW-0319">Glycerol metabolism</keyword>
<dbReference type="Proteomes" id="UP000467252">
    <property type="component" value="Chromosome"/>
</dbReference>
<dbReference type="GO" id="GO:0001666">
    <property type="term" value="P:response to hypoxia"/>
    <property type="evidence" value="ECO:0007669"/>
    <property type="project" value="TreeGrafter"/>
</dbReference>
<dbReference type="AlphaFoldDB" id="A0A7I7URC0"/>
<keyword evidence="5" id="KW-0444">Lipid biosynthesis</keyword>
<evidence type="ECO:0000256" key="3">
    <source>
        <dbReference type="ARBA" id="ARBA00009587"/>
    </source>
</evidence>
<evidence type="ECO:0000256" key="9">
    <source>
        <dbReference type="ARBA" id="ARBA00023315"/>
    </source>
</evidence>
<dbReference type="PANTHER" id="PTHR31650:SF1">
    <property type="entry name" value="WAX ESTER SYNTHASE_DIACYLGLYCEROL ACYLTRANSFERASE 4-RELATED"/>
    <property type="match status" value="1"/>
</dbReference>
<comment type="similarity">
    <text evidence="3">Belongs to the long-chain O-acyltransferase family.</text>
</comment>
<dbReference type="UniPathway" id="UPA00282"/>
<evidence type="ECO:0000256" key="2">
    <source>
        <dbReference type="ARBA" id="ARBA00005189"/>
    </source>
</evidence>
<dbReference type="PANTHER" id="PTHR31650">
    <property type="entry name" value="O-ACYLTRANSFERASE (WSD1-LIKE) FAMILY PROTEIN"/>
    <property type="match status" value="1"/>
</dbReference>
<keyword evidence="9 13" id="KW-0012">Acyltransferase</keyword>
<dbReference type="RefSeq" id="WP_163905322.1">
    <property type="nucleotide sequence ID" value="NZ_AP022599.1"/>
</dbReference>